<dbReference type="PANTHER" id="PTHR30008:SF0">
    <property type="entry name" value="EXODEOXYRIBONUCLEASE 7 LARGE SUBUNIT"/>
    <property type="match status" value="1"/>
</dbReference>
<feature type="domain" description="OB-fold nucleic acid binding" evidence="8">
    <location>
        <begin position="16"/>
        <end position="108"/>
    </location>
</feature>
<comment type="subcellular location">
    <subcellularLocation>
        <location evidence="5 6">Cytoplasm</location>
    </subcellularLocation>
</comment>
<comment type="subunit">
    <text evidence="5">Heterooligomer composed of large and small subunits.</text>
</comment>
<proteinExistence type="inferred from homology"/>
<evidence type="ECO:0000256" key="2">
    <source>
        <dbReference type="ARBA" id="ARBA00022722"/>
    </source>
</evidence>
<evidence type="ECO:0000256" key="5">
    <source>
        <dbReference type="HAMAP-Rule" id="MF_00378"/>
    </source>
</evidence>
<accession>A0A9D1Q3P0</accession>
<evidence type="ECO:0000256" key="6">
    <source>
        <dbReference type="RuleBase" id="RU004355"/>
    </source>
</evidence>
<dbReference type="Pfam" id="PF13742">
    <property type="entry name" value="tRNA_anti_2"/>
    <property type="match status" value="1"/>
</dbReference>
<dbReference type="EMBL" id="DXHP01000038">
    <property type="protein sequence ID" value="HIW06007.1"/>
    <property type="molecule type" value="Genomic_DNA"/>
</dbReference>
<dbReference type="EC" id="3.1.11.6" evidence="5"/>
<evidence type="ECO:0000256" key="4">
    <source>
        <dbReference type="ARBA" id="ARBA00022839"/>
    </source>
</evidence>
<comment type="caution">
    <text evidence="9">The sequence shown here is derived from an EMBL/GenBank/DDBJ whole genome shotgun (WGS) entry which is preliminary data.</text>
</comment>
<name>A0A9D1Q3P0_9GAMM</name>
<dbReference type="Pfam" id="PF02601">
    <property type="entry name" value="Exonuc_VII_L"/>
    <property type="match status" value="1"/>
</dbReference>
<dbReference type="InterPro" id="IPR003753">
    <property type="entry name" value="Exonuc_VII_L"/>
</dbReference>
<dbReference type="Proteomes" id="UP000823934">
    <property type="component" value="Unassembled WGS sequence"/>
</dbReference>
<evidence type="ECO:0000256" key="1">
    <source>
        <dbReference type="ARBA" id="ARBA00022490"/>
    </source>
</evidence>
<dbReference type="HAMAP" id="MF_00378">
    <property type="entry name" value="Exonuc_7_L"/>
    <property type="match status" value="1"/>
</dbReference>
<dbReference type="AlphaFoldDB" id="A0A9D1Q3P0"/>
<dbReference type="CDD" id="cd04489">
    <property type="entry name" value="ExoVII_LU_OBF"/>
    <property type="match status" value="1"/>
</dbReference>
<protein>
    <recommendedName>
        <fullName evidence="5">Exodeoxyribonuclease 7 large subunit</fullName>
        <ecNumber evidence="5">3.1.11.6</ecNumber>
    </recommendedName>
    <alternativeName>
        <fullName evidence="5">Exodeoxyribonuclease VII large subunit</fullName>
        <shortName evidence="5">Exonuclease VII large subunit</shortName>
    </alternativeName>
</protein>
<comment type="catalytic activity">
    <reaction evidence="5 6">
        <text>Exonucleolytic cleavage in either 5'- to 3'- or 3'- to 5'-direction to yield nucleoside 5'-phosphates.</text>
        <dbReference type="EC" id="3.1.11.6"/>
    </reaction>
</comment>
<comment type="similarity">
    <text evidence="5 6">Belongs to the XseA family.</text>
</comment>
<feature type="domain" description="Exonuclease VII large subunit C-terminal" evidence="7">
    <location>
        <begin position="132"/>
        <end position="446"/>
    </location>
</feature>
<dbReference type="GO" id="GO:0006308">
    <property type="term" value="P:DNA catabolic process"/>
    <property type="evidence" value="ECO:0007669"/>
    <property type="project" value="UniProtKB-UniRule"/>
</dbReference>
<dbReference type="GO" id="GO:0009318">
    <property type="term" value="C:exodeoxyribonuclease VII complex"/>
    <property type="evidence" value="ECO:0007669"/>
    <property type="project" value="UniProtKB-UniRule"/>
</dbReference>
<keyword evidence="3 5" id="KW-0378">Hydrolase</keyword>
<dbReference type="NCBIfam" id="TIGR00237">
    <property type="entry name" value="xseA"/>
    <property type="match status" value="1"/>
</dbReference>
<evidence type="ECO:0000259" key="7">
    <source>
        <dbReference type="Pfam" id="PF02601"/>
    </source>
</evidence>
<dbReference type="InterPro" id="IPR025824">
    <property type="entry name" value="OB-fold_nuc-bd_dom"/>
</dbReference>
<organism evidence="9 10">
    <name type="scientific">Candidatus Ignatzschineria merdigallinarum</name>
    <dbReference type="NCBI Taxonomy" id="2838621"/>
    <lineage>
        <taxon>Bacteria</taxon>
        <taxon>Pseudomonadati</taxon>
        <taxon>Pseudomonadota</taxon>
        <taxon>Gammaproteobacteria</taxon>
        <taxon>Cardiobacteriales</taxon>
        <taxon>Ignatzschineriaceae</taxon>
        <taxon>Ignatzschineria</taxon>
    </lineage>
</organism>
<evidence type="ECO:0000259" key="8">
    <source>
        <dbReference type="Pfam" id="PF13742"/>
    </source>
</evidence>
<keyword evidence="4 5" id="KW-0269">Exonuclease</keyword>
<dbReference type="GO" id="GO:0005737">
    <property type="term" value="C:cytoplasm"/>
    <property type="evidence" value="ECO:0007669"/>
    <property type="project" value="UniProtKB-SubCell"/>
</dbReference>
<evidence type="ECO:0000256" key="3">
    <source>
        <dbReference type="ARBA" id="ARBA00022801"/>
    </source>
</evidence>
<evidence type="ECO:0000313" key="10">
    <source>
        <dbReference type="Proteomes" id="UP000823934"/>
    </source>
</evidence>
<comment type="function">
    <text evidence="5">Bidirectionally degrades single-stranded DNA into large acid-insoluble oligonucleotides, which are then degraded further into small acid-soluble oligonucleotides.</text>
</comment>
<reference evidence="9" key="2">
    <citation type="submission" date="2021-04" db="EMBL/GenBank/DDBJ databases">
        <authorList>
            <person name="Gilroy R."/>
        </authorList>
    </citation>
    <scope>NUCLEOTIDE SEQUENCE</scope>
    <source>
        <strain evidence="9">CHK160-9182</strain>
    </source>
</reference>
<dbReference type="GO" id="GO:0008855">
    <property type="term" value="F:exodeoxyribonuclease VII activity"/>
    <property type="evidence" value="ECO:0007669"/>
    <property type="project" value="UniProtKB-UniRule"/>
</dbReference>
<gene>
    <name evidence="5 9" type="primary">xseA</name>
    <name evidence="9" type="ORF">H9889_01580</name>
</gene>
<dbReference type="InterPro" id="IPR020579">
    <property type="entry name" value="Exonuc_VII_lsu_C"/>
</dbReference>
<keyword evidence="1 5" id="KW-0963">Cytoplasm</keyword>
<evidence type="ECO:0000313" key="9">
    <source>
        <dbReference type="EMBL" id="HIW06007.1"/>
    </source>
</evidence>
<keyword evidence="2 5" id="KW-0540">Nuclease</keyword>
<dbReference type="PANTHER" id="PTHR30008">
    <property type="entry name" value="EXODEOXYRIBONUCLEASE 7 LARGE SUBUNIT"/>
    <property type="match status" value="1"/>
</dbReference>
<dbReference type="GO" id="GO:0003676">
    <property type="term" value="F:nucleic acid binding"/>
    <property type="evidence" value="ECO:0007669"/>
    <property type="project" value="InterPro"/>
</dbReference>
<sequence length="454" mass="51174">MFDGIIRERHQASQVYSVSTLNLAIRDQLEGQFFYCLVEGEVSNAAFPQSGHIYFNLKDDGAVIKAVIWRSQAILYRGLIASGQKVRVTGKITVYAPRGEYQLIVSRVEEAGKGDLHLQFEALKQQLAREGLFNTEFKKEIPRNPQRIGIVTSKTAAALQDVLNVLSEHRPDIPLILYETKVQGENAGNEIAAAIARANHEDECDLLLVIRGGGSIEDLWAFNEEIVVRAIFASSIPIITGIGHETDMTIADFVADLRAPTPSIAAKNSSQSRNELLQLLGEFDGQLRYLIEKKQQTVQQNMMMLLHRLRTKEPKLRLVQFQGMLSPLKERLREIVTKRFIETRFAFQALDSRLDARYLMNVFNARQKSLQELSRRLEVAMVSQQTKKVQVFMGQVEKLHVLSPLTTLLRGYSMATNERGEVVKSITQVQPYQALKLQVSDGVIDVEVKGINLI</sequence>
<reference evidence="9" key="1">
    <citation type="journal article" date="2021" name="PeerJ">
        <title>Extensive microbial diversity within the chicken gut microbiome revealed by metagenomics and culture.</title>
        <authorList>
            <person name="Gilroy R."/>
            <person name="Ravi A."/>
            <person name="Getino M."/>
            <person name="Pursley I."/>
            <person name="Horton D.L."/>
            <person name="Alikhan N.F."/>
            <person name="Baker D."/>
            <person name="Gharbi K."/>
            <person name="Hall N."/>
            <person name="Watson M."/>
            <person name="Adriaenssens E.M."/>
            <person name="Foster-Nyarko E."/>
            <person name="Jarju S."/>
            <person name="Secka A."/>
            <person name="Antonio M."/>
            <person name="Oren A."/>
            <person name="Chaudhuri R.R."/>
            <person name="La Ragione R."/>
            <person name="Hildebrand F."/>
            <person name="Pallen M.J."/>
        </authorList>
    </citation>
    <scope>NUCLEOTIDE SEQUENCE</scope>
    <source>
        <strain evidence="9">CHK160-9182</strain>
    </source>
</reference>